<name>A0ABY2HHF8_9HYPO</name>
<dbReference type="Proteomes" id="UP001642720">
    <property type="component" value="Unassembled WGS sequence"/>
</dbReference>
<evidence type="ECO:0000313" key="1">
    <source>
        <dbReference type="EMBL" id="TFB07747.1"/>
    </source>
</evidence>
<keyword evidence="2" id="KW-1185">Reference proteome</keyword>
<dbReference type="EMBL" id="PPTA01000001">
    <property type="protein sequence ID" value="TFB07747.1"/>
    <property type="molecule type" value="Genomic_DNA"/>
</dbReference>
<dbReference type="RefSeq" id="XP_073563948.1">
    <property type="nucleotide sequence ID" value="XM_073698609.1"/>
</dbReference>
<comment type="caution">
    <text evidence="1">The sequence shown here is derived from an EMBL/GenBank/DDBJ whole genome shotgun (WGS) entry which is preliminary data.</text>
</comment>
<dbReference type="GeneID" id="300573059"/>
<accession>A0ABY2HHF8</accession>
<evidence type="ECO:0000313" key="2">
    <source>
        <dbReference type="Proteomes" id="UP001642720"/>
    </source>
</evidence>
<organism evidence="1 2">
    <name type="scientific">Trichoderma ghanense</name>
    <dbReference type="NCBI Taxonomy" id="65468"/>
    <lineage>
        <taxon>Eukaryota</taxon>
        <taxon>Fungi</taxon>
        <taxon>Dikarya</taxon>
        <taxon>Ascomycota</taxon>
        <taxon>Pezizomycotina</taxon>
        <taxon>Sordariomycetes</taxon>
        <taxon>Hypocreomycetidae</taxon>
        <taxon>Hypocreales</taxon>
        <taxon>Hypocreaceae</taxon>
        <taxon>Trichoderma</taxon>
    </lineage>
</organism>
<sequence>MDLLVRPAIDRLSRNRKPLATHRVRSRHGARNLRGRWKPEAHLIGSSAVRESARTCSHMVTCDKERRRSWQKNRGEAHRLDRQQRANKAVARAVTMDDPVIEHRSLVRTLIGEECCLFVQGLLLAIQLGELFSIPGKAVSRSI</sequence>
<reference evidence="1 2" key="1">
    <citation type="submission" date="2018-01" db="EMBL/GenBank/DDBJ databases">
        <title>Genome characterization of the sugarcane-associated fungus Trichoderma ghanense CCMA-1212 and their application in lignocelulose bioconversion.</title>
        <authorList>
            <person name="Steindorff A.S."/>
            <person name="Mendes T.D."/>
            <person name="Vilela E.S.D."/>
            <person name="Rodrigues D.S."/>
            <person name="Formighieri E.F."/>
            <person name="Melo I.S."/>
            <person name="Favaro L.C.L."/>
        </authorList>
    </citation>
    <scope>NUCLEOTIDE SEQUENCE [LARGE SCALE GENOMIC DNA]</scope>
    <source>
        <strain evidence="1 2">CCMA-1212</strain>
    </source>
</reference>
<proteinExistence type="predicted"/>
<gene>
    <name evidence="1" type="ORF">CCMA1212_001175</name>
</gene>
<protein>
    <submittedName>
        <fullName evidence="1">Uncharacterized protein</fullName>
    </submittedName>
</protein>